<accession>A0A2U3Q996</accession>
<dbReference type="Proteomes" id="UP000246085">
    <property type="component" value="Chromosome BRAD3257"/>
</dbReference>
<dbReference type="EMBL" id="LS398110">
    <property type="protein sequence ID" value="SPP97957.1"/>
    <property type="molecule type" value="Genomic_DNA"/>
</dbReference>
<protein>
    <submittedName>
        <fullName evidence="2">Uncharacterized protein</fullName>
    </submittedName>
</protein>
<organism evidence="2 3">
    <name type="scientific">Bradyrhizobium vignae</name>
    <dbReference type="NCBI Taxonomy" id="1549949"/>
    <lineage>
        <taxon>Bacteria</taxon>
        <taxon>Pseudomonadati</taxon>
        <taxon>Pseudomonadota</taxon>
        <taxon>Alphaproteobacteria</taxon>
        <taxon>Hyphomicrobiales</taxon>
        <taxon>Nitrobacteraceae</taxon>
        <taxon>Bradyrhizobium</taxon>
    </lineage>
</organism>
<evidence type="ECO:0000313" key="2">
    <source>
        <dbReference type="EMBL" id="SPP97957.1"/>
    </source>
</evidence>
<feature type="region of interest" description="Disordered" evidence="1">
    <location>
        <begin position="56"/>
        <end position="88"/>
    </location>
</feature>
<dbReference type="KEGG" id="bvz:BRAD3257_7148"/>
<feature type="compositionally biased region" description="Basic and acidic residues" evidence="1">
    <location>
        <begin position="60"/>
        <end position="80"/>
    </location>
</feature>
<name>A0A2U3Q996_9BRAD</name>
<proteinExistence type="predicted"/>
<dbReference type="AlphaFoldDB" id="A0A2U3Q996"/>
<gene>
    <name evidence="2" type="ORF">BRAD3257_7148</name>
</gene>
<evidence type="ECO:0000256" key="1">
    <source>
        <dbReference type="SAM" id="MobiDB-lite"/>
    </source>
</evidence>
<evidence type="ECO:0000313" key="3">
    <source>
        <dbReference type="Proteomes" id="UP000246085"/>
    </source>
</evidence>
<sequence length="88" mass="9994">MTNSSRAELIWLAGTGPLNWLTMLLLEQMLAVQALRRCRVRPTALRILVTHSHGASPVHAPKEKWPKRSNDERDLFEGRGMKHRGLAI</sequence>
<reference evidence="2 3" key="1">
    <citation type="submission" date="2018-03" db="EMBL/GenBank/DDBJ databases">
        <authorList>
            <person name="Gully D."/>
        </authorList>
    </citation>
    <scope>NUCLEOTIDE SEQUENCE [LARGE SCALE GENOMIC DNA]</scope>
    <source>
        <strain evidence="2">ORS3257</strain>
    </source>
</reference>